<proteinExistence type="inferred from homology"/>
<gene>
    <name evidence="4" type="ORF">EGK_10920</name>
</gene>
<evidence type="ECO:0000313" key="4">
    <source>
        <dbReference type="EMBL" id="EHH30288.1"/>
    </source>
</evidence>
<feature type="non-terminal residue" evidence="4">
    <location>
        <position position="234"/>
    </location>
</feature>
<evidence type="ECO:0000256" key="1">
    <source>
        <dbReference type="ARBA" id="ARBA00009633"/>
    </source>
</evidence>
<dbReference type="PANTHER" id="PTHR47745:SF1">
    <property type="entry name" value="IZUMO SPERM-EGG FUSION PROTEIN 2"/>
    <property type="match status" value="1"/>
</dbReference>
<dbReference type="Proteomes" id="UP000013456">
    <property type="component" value="Chromosome 19"/>
</dbReference>
<name>G7NLR1_MACMU</name>
<protein>
    <recommendedName>
        <fullName evidence="5">IZUMO family member 2</fullName>
    </recommendedName>
</protein>
<dbReference type="InterPro" id="IPR042920">
    <property type="entry name" value="IZUMO2"/>
</dbReference>
<evidence type="ECO:0008006" key="5">
    <source>
        <dbReference type="Google" id="ProtNLM"/>
    </source>
</evidence>
<dbReference type="InterPro" id="IPR029389">
    <property type="entry name" value="IZUMO"/>
</dbReference>
<dbReference type="PANTHER" id="PTHR47745">
    <property type="entry name" value="IZUMO SPERM-EGG FUSION PROTEIN 2"/>
    <property type="match status" value="1"/>
</dbReference>
<dbReference type="AlphaFoldDB" id="G7NLR1"/>
<organism evidence="4">
    <name type="scientific">Macaca mulatta</name>
    <name type="common">Rhesus macaque</name>
    <dbReference type="NCBI Taxonomy" id="9544"/>
    <lineage>
        <taxon>Eukaryota</taxon>
        <taxon>Metazoa</taxon>
        <taxon>Chordata</taxon>
        <taxon>Craniata</taxon>
        <taxon>Vertebrata</taxon>
        <taxon>Euteleostomi</taxon>
        <taxon>Mammalia</taxon>
        <taxon>Eutheria</taxon>
        <taxon>Euarchontoglires</taxon>
        <taxon>Primates</taxon>
        <taxon>Haplorrhini</taxon>
        <taxon>Catarrhini</taxon>
        <taxon>Cercopithecidae</taxon>
        <taxon>Cercopithecinae</taxon>
        <taxon>Macaca</taxon>
    </lineage>
</organism>
<dbReference type="EMBL" id="CM001271">
    <property type="protein sequence ID" value="EHH30288.1"/>
    <property type="molecule type" value="Genomic_DNA"/>
</dbReference>
<feature type="signal peptide" evidence="3">
    <location>
        <begin position="1"/>
        <end position="20"/>
    </location>
</feature>
<comment type="similarity">
    <text evidence="1">Belongs to the Izumo family.</text>
</comment>
<sequence length="234" mass="25617">MPLALTLLLLSGLGATGSWGCLQCDPSVPEALSHLRSALIPSRFQLEQLQARAGAVLMGMEGPFFQDYALNAFVGRVETNQLDLVASFVKNQTQHLMNNSLKDEPLLEELVTLRANVIKELKKVLISHQLKACNPKLCRELAKRRGVGLFTLPEDQIPVYPQKVLLCRPATPRGPAVPDGQQIPEEPGAVGHLHFCVSGCLYVHGHRGLGLYIQTKPKTPAAVGRWFGDKEKGK</sequence>
<evidence type="ECO:0000256" key="3">
    <source>
        <dbReference type="SAM" id="SignalP"/>
    </source>
</evidence>
<evidence type="ECO:0000256" key="2">
    <source>
        <dbReference type="ARBA" id="ARBA00022729"/>
    </source>
</evidence>
<reference evidence="4" key="1">
    <citation type="journal article" date="2011" name="Nat. Biotechnol.">
        <title>Genome sequencing and comparison of two nonhuman primate animal models, the cynomolgus and Chinese rhesus macaques.</title>
        <authorList>
            <person name="Yan G."/>
            <person name="Zhang G."/>
            <person name="Fang X."/>
            <person name="Zhang Y."/>
            <person name="Li C."/>
            <person name="Ling F."/>
            <person name="Cooper D.N."/>
            <person name="Li Q."/>
            <person name="Li Y."/>
            <person name="van Gool A.J."/>
            <person name="Du H."/>
            <person name="Chen J."/>
            <person name="Chen R."/>
            <person name="Zhang P."/>
            <person name="Huang Z."/>
            <person name="Thompson J.R."/>
            <person name="Meng Y."/>
            <person name="Bai Y."/>
            <person name="Wang J."/>
            <person name="Zhuo M."/>
            <person name="Wang T."/>
            <person name="Huang Y."/>
            <person name="Wei L."/>
            <person name="Li J."/>
            <person name="Wang Z."/>
            <person name="Hu H."/>
            <person name="Yang P."/>
            <person name="Le L."/>
            <person name="Stenson P.D."/>
            <person name="Li B."/>
            <person name="Liu X."/>
            <person name="Ball E.V."/>
            <person name="An N."/>
            <person name="Huang Q."/>
            <person name="Zhang Y."/>
            <person name="Fan W."/>
            <person name="Zhang X."/>
            <person name="Li Y."/>
            <person name="Wang W."/>
            <person name="Katze M.G."/>
            <person name="Su B."/>
            <person name="Nielsen R."/>
            <person name="Yang H."/>
            <person name="Wang J."/>
            <person name="Wang X."/>
            <person name="Wang J."/>
        </authorList>
    </citation>
    <scope>NUCLEOTIDE SEQUENCE [LARGE SCALE GENOMIC DNA]</scope>
    <source>
        <strain evidence="4">CR-5</strain>
    </source>
</reference>
<keyword evidence="2 3" id="KW-0732">Signal</keyword>
<feature type="chain" id="PRO_5008958690" description="IZUMO family member 2" evidence="3">
    <location>
        <begin position="21"/>
        <end position="234"/>
    </location>
</feature>
<accession>G7NLR1</accession>
<dbReference type="Pfam" id="PF15005">
    <property type="entry name" value="IZUMO"/>
    <property type="match status" value="1"/>
</dbReference>